<dbReference type="PROSITE" id="PS50931">
    <property type="entry name" value="HTH_LYSR"/>
    <property type="match status" value="1"/>
</dbReference>
<dbReference type="SUPFAM" id="SSF53850">
    <property type="entry name" value="Periplasmic binding protein-like II"/>
    <property type="match status" value="1"/>
</dbReference>
<organism evidence="6 7">
    <name type="scientific">Variovorax paradoxus</name>
    <dbReference type="NCBI Taxonomy" id="34073"/>
    <lineage>
        <taxon>Bacteria</taxon>
        <taxon>Pseudomonadati</taxon>
        <taxon>Pseudomonadota</taxon>
        <taxon>Betaproteobacteria</taxon>
        <taxon>Burkholderiales</taxon>
        <taxon>Comamonadaceae</taxon>
        <taxon>Variovorax</taxon>
    </lineage>
</organism>
<dbReference type="Pfam" id="PF03466">
    <property type="entry name" value="LysR_substrate"/>
    <property type="match status" value="1"/>
</dbReference>
<dbReference type="PRINTS" id="PR00039">
    <property type="entry name" value="HTHLYSR"/>
</dbReference>
<dbReference type="EMBL" id="CP045644">
    <property type="protein sequence ID" value="QFZ87261.1"/>
    <property type="molecule type" value="Genomic_DNA"/>
</dbReference>
<dbReference type="AlphaFoldDB" id="A0A5Q0MCA1"/>
<evidence type="ECO:0000256" key="1">
    <source>
        <dbReference type="ARBA" id="ARBA00009437"/>
    </source>
</evidence>
<feature type="domain" description="HTH lysR-type" evidence="5">
    <location>
        <begin position="2"/>
        <end position="59"/>
    </location>
</feature>
<sequence length="301" mass="32749">MPSLRVLRTFLAVAAEGSFTAAAQRVALTQAAVGLQMRSLESDLKRPLFARRGKLVALNEQGRALVPVATQIVTLYEQARHGTQADAPLAGTVQFGAVVSGLGQLVRATLELKRRHPAVDLHVVSGKSNPLIAQVESRDLDAAVVVHNPAVHRPSLIWTPLYAEPMVLLTPAASRPASPRAMVERYPFIRFDRGEHTGELVERTLRRLRAKPQEFLELNSIEAIVDLVRDGLGVAVLPHLAERDWGADPMLRLLPIPQAAERRELALVQLRNAPRAEIIAAVAQQFLAAMAPDGKPYSSGS</sequence>
<keyword evidence="2" id="KW-0805">Transcription regulation</keyword>
<dbReference type="GO" id="GO:0000976">
    <property type="term" value="F:transcription cis-regulatory region binding"/>
    <property type="evidence" value="ECO:0007669"/>
    <property type="project" value="TreeGrafter"/>
</dbReference>
<dbReference type="InterPro" id="IPR005119">
    <property type="entry name" value="LysR_subst-bd"/>
</dbReference>
<dbReference type="GO" id="GO:0003700">
    <property type="term" value="F:DNA-binding transcription factor activity"/>
    <property type="evidence" value="ECO:0007669"/>
    <property type="project" value="InterPro"/>
</dbReference>
<evidence type="ECO:0000259" key="5">
    <source>
        <dbReference type="PROSITE" id="PS50931"/>
    </source>
</evidence>
<dbReference type="Gene3D" id="1.10.10.10">
    <property type="entry name" value="Winged helix-like DNA-binding domain superfamily/Winged helix DNA-binding domain"/>
    <property type="match status" value="1"/>
</dbReference>
<keyword evidence="4" id="KW-0804">Transcription</keyword>
<accession>A0A5Q0MCA1</accession>
<evidence type="ECO:0000313" key="6">
    <source>
        <dbReference type="EMBL" id="QFZ87261.1"/>
    </source>
</evidence>
<dbReference type="InterPro" id="IPR036390">
    <property type="entry name" value="WH_DNA-bd_sf"/>
</dbReference>
<dbReference type="SUPFAM" id="SSF46785">
    <property type="entry name" value="Winged helix' DNA-binding domain"/>
    <property type="match status" value="1"/>
</dbReference>
<comment type="similarity">
    <text evidence="1">Belongs to the LysR transcriptional regulatory family.</text>
</comment>
<dbReference type="PANTHER" id="PTHR30126">
    <property type="entry name" value="HTH-TYPE TRANSCRIPTIONAL REGULATOR"/>
    <property type="match status" value="1"/>
</dbReference>
<protein>
    <submittedName>
        <fullName evidence="6">LysR family transcriptional regulator</fullName>
    </submittedName>
</protein>
<keyword evidence="3" id="KW-0238">DNA-binding</keyword>
<dbReference type="Proteomes" id="UP000326780">
    <property type="component" value="Chromosome"/>
</dbReference>
<evidence type="ECO:0000256" key="3">
    <source>
        <dbReference type="ARBA" id="ARBA00023125"/>
    </source>
</evidence>
<dbReference type="RefSeq" id="WP_153285685.1">
    <property type="nucleotide sequence ID" value="NZ_CP045644.1"/>
</dbReference>
<dbReference type="InterPro" id="IPR000847">
    <property type="entry name" value="LysR_HTH_N"/>
</dbReference>
<gene>
    <name evidence="6" type="ORF">GFK26_33055</name>
</gene>
<dbReference type="Gene3D" id="3.40.190.10">
    <property type="entry name" value="Periplasmic binding protein-like II"/>
    <property type="match status" value="2"/>
</dbReference>
<name>A0A5Q0MCA1_VARPD</name>
<dbReference type="PANTHER" id="PTHR30126:SF94">
    <property type="entry name" value="LYSR FAMILY TRANSCRIPTIONAL REGULATOR"/>
    <property type="match status" value="1"/>
</dbReference>
<evidence type="ECO:0000256" key="2">
    <source>
        <dbReference type="ARBA" id="ARBA00023015"/>
    </source>
</evidence>
<dbReference type="InterPro" id="IPR036388">
    <property type="entry name" value="WH-like_DNA-bd_sf"/>
</dbReference>
<dbReference type="Pfam" id="PF00126">
    <property type="entry name" value="HTH_1"/>
    <property type="match status" value="1"/>
</dbReference>
<proteinExistence type="inferred from homology"/>
<evidence type="ECO:0000256" key="4">
    <source>
        <dbReference type="ARBA" id="ARBA00023163"/>
    </source>
</evidence>
<evidence type="ECO:0000313" key="7">
    <source>
        <dbReference type="Proteomes" id="UP000326780"/>
    </source>
</evidence>
<reference evidence="6 7" key="1">
    <citation type="submission" date="2019-10" db="EMBL/GenBank/DDBJ databases">
        <title>Complete genome sequence of Variovorax paradoxus 5C-2.</title>
        <authorList>
            <person name="Gogoleva N.E."/>
            <person name="Balkin A.S."/>
        </authorList>
    </citation>
    <scope>NUCLEOTIDE SEQUENCE [LARGE SCALE GENOMIC DNA]</scope>
    <source>
        <strain evidence="6 7">5C-2</strain>
    </source>
</reference>